<dbReference type="Proteomes" id="UP000023152">
    <property type="component" value="Unassembled WGS sequence"/>
</dbReference>
<evidence type="ECO:0000313" key="1">
    <source>
        <dbReference type="EMBL" id="ETO06675.1"/>
    </source>
</evidence>
<organism evidence="1 2">
    <name type="scientific">Reticulomyxa filosa</name>
    <dbReference type="NCBI Taxonomy" id="46433"/>
    <lineage>
        <taxon>Eukaryota</taxon>
        <taxon>Sar</taxon>
        <taxon>Rhizaria</taxon>
        <taxon>Retaria</taxon>
        <taxon>Foraminifera</taxon>
        <taxon>Monothalamids</taxon>
        <taxon>Reticulomyxidae</taxon>
        <taxon>Reticulomyxa</taxon>
    </lineage>
</organism>
<evidence type="ECO:0000313" key="2">
    <source>
        <dbReference type="Proteomes" id="UP000023152"/>
    </source>
</evidence>
<dbReference type="AlphaFoldDB" id="X6M119"/>
<proteinExistence type="predicted"/>
<name>X6M119_RETFI</name>
<dbReference type="EMBL" id="ASPP01026911">
    <property type="protein sequence ID" value="ETO06675.1"/>
    <property type="molecule type" value="Genomic_DNA"/>
</dbReference>
<gene>
    <name evidence="1" type="ORF">RFI_30720</name>
</gene>
<protein>
    <submittedName>
        <fullName evidence="1">Uncharacterized protein</fullName>
    </submittedName>
</protein>
<comment type="caution">
    <text evidence="1">The sequence shown here is derived from an EMBL/GenBank/DDBJ whole genome shotgun (WGS) entry which is preliminary data.</text>
</comment>
<reference evidence="1 2" key="1">
    <citation type="journal article" date="2013" name="Curr. Biol.">
        <title>The Genome of the Foraminiferan Reticulomyxa filosa.</title>
        <authorList>
            <person name="Glockner G."/>
            <person name="Hulsmann N."/>
            <person name="Schleicher M."/>
            <person name="Noegel A.A."/>
            <person name="Eichinger L."/>
            <person name="Gallinger C."/>
            <person name="Pawlowski J."/>
            <person name="Sierra R."/>
            <person name="Euteneuer U."/>
            <person name="Pillet L."/>
            <person name="Moustafa A."/>
            <person name="Platzer M."/>
            <person name="Groth M."/>
            <person name="Szafranski K."/>
            <person name="Schliwa M."/>
        </authorList>
    </citation>
    <scope>NUCLEOTIDE SEQUENCE [LARGE SCALE GENOMIC DNA]</scope>
</reference>
<sequence>MLPKYGEIIIPTKDLTAICCTFNCQTDDQVTFLAKKKKGVSKNNFFECLQEENHKDNATLTSCTEYICNMLEIETQDGKYEEDLQNKHISALVQLFDQPREMQWYHQQCYDINLPEDNTSYLYKAQQTVIISDDDCSDVTVLIQVHELTYGMKINYKKIIKNTIKICYTEISSKVKVQLYKYLVDDNIKLFVQEKILFNRCTTLLATLKPKVPYLIELIESSAGYHVSVFSRSNKIFVEPFFGKSEVWKHCLPSWHCIEKNGEYPMSIAGNPCVLFNIRLKVCENDSQDKIGPFFFFLSQMQIKF</sequence>
<keyword evidence="2" id="KW-1185">Reference proteome</keyword>
<accession>X6M119</accession>